<feature type="domain" description="AB hydrolase-1" evidence="1">
    <location>
        <begin position="61"/>
        <end position="121"/>
    </location>
</feature>
<dbReference type="PANTHER" id="PTHR43689">
    <property type="entry name" value="HYDROLASE"/>
    <property type="match status" value="1"/>
</dbReference>
<keyword evidence="2" id="KW-0378">Hydrolase</keyword>
<dbReference type="InterPro" id="IPR000073">
    <property type="entry name" value="AB_hydrolase_1"/>
</dbReference>
<dbReference type="HOGENOM" id="CLU_1872484_0_0_7"/>
<gene>
    <name evidence="2" type="ordered locus">GM21_3646</name>
</gene>
<dbReference type="eggNOG" id="COG2267">
    <property type="taxonomic scope" value="Bacteria"/>
</dbReference>
<dbReference type="OrthoDB" id="5342129at2"/>
<dbReference type="Pfam" id="PF00561">
    <property type="entry name" value="Abhydrolase_1"/>
    <property type="match status" value="1"/>
</dbReference>
<dbReference type="PANTHER" id="PTHR43689:SF8">
    <property type="entry name" value="ALPHA_BETA-HYDROLASES SUPERFAMILY PROTEIN"/>
    <property type="match status" value="1"/>
</dbReference>
<evidence type="ECO:0000313" key="2">
    <source>
        <dbReference type="EMBL" id="ACT19667.1"/>
    </source>
</evidence>
<protein>
    <submittedName>
        <fullName evidence="2">Alpha/beta hydrolase fold protein</fullName>
    </submittedName>
</protein>
<evidence type="ECO:0000259" key="1">
    <source>
        <dbReference type="Pfam" id="PF00561"/>
    </source>
</evidence>
<proteinExistence type="predicted"/>
<sequence>MDAAATTGKNPILEIENADDFKNMSKFVFEDPPYLPGFVVDILEEQKKGRKAIEQKMLGEFFTDMDQTNVLSSIHSPTLIVWGAKDKIIHVDNAELLRQGITGSKKEVLEGVGHCPMLEKPDVTSELYRKFLAALK</sequence>
<accession>C6E6N9</accession>
<reference evidence="2" key="1">
    <citation type="submission" date="2009-07" db="EMBL/GenBank/DDBJ databases">
        <title>Complete sequence of Geobacter sp. M21.</title>
        <authorList>
            <consortium name="US DOE Joint Genome Institute"/>
            <person name="Lucas S."/>
            <person name="Copeland A."/>
            <person name="Lapidus A."/>
            <person name="Glavina del Rio T."/>
            <person name="Dalin E."/>
            <person name="Tice H."/>
            <person name="Bruce D."/>
            <person name="Goodwin L."/>
            <person name="Pitluck S."/>
            <person name="Saunders E."/>
            <person name="Brettin T."/>
            <person name="Detter J.C."/>
            <person name="Han C."/>
            <person name="Larimer F."/>
            <person name="Land M."/>
            <person name="Hauser L."/>
            <person name="Kyrpides N."/>
            <person name="Ovchinnikova G."/>
            <person name="Lovley D."/>
        </authorList>
    </citation>
    <scope>NUCLEOTIDE SEQUENCE [LARGE SCALE GENOMIC DNA]</scope>
    <source>
        <strain evidence="2">M21</strain>
    </source>
</reference>
<dbReference type="STRING" id="443144.GM21_3646"/>
<dbReference type="GO" id="GO:0016787">
    <property type="term" value="F:hydrolase activity"/>
    <property type="evidence" value="ECO:0007669"/>
    <property type="project" value="UniProtKB-KW"/>
</dbReference>
<organism evidence="2">
    <name type="scientific">Geobacter sp. (strain M21)</name>
    <dbReference type="NCBI Taxonomy" id="443144"/>
    <lineage>
        <taxon>Bacteria</taxon>
        <taxon>Pseudomonadati</taxon>
        <taxon>Thermodesulfobacteriota</taxon>
        <taxon>Desulfuromonadia</taxon>
        <taxon>Geobacterales</taxon>
        <taxon>Geobacteraceae</taxon>
        <taxon>Geobacter</taxon>
    </lineage>
</organism>
<dbReference type="Gene3D" id="3.40.50.1820">
    <property type="entry name" value="alpha/beta hydrolase"/>
    <property type="match status" value="1"/>
</dbReference>
<dbReference type="EMBL" id="CP001661">
    <property type="protein sequence ID" value="ACT19667.1"/>
    <property type="molecule type" value="Genomic_DNA"/>
</dbReference>
<dbReference type="KEGG" id="gem:GM21_3646"/>
<name>C6E6N9_GEOSM</name>
<dbReference type="AlphaFoldDB" id="C6E6N9"/>
<dbReference type="SUPFAM" id="SSF53474">
    <property type="entry name" value="alpha/beta-Hydrolases"/>
    <property type="match status" value="1"/>
</dbReference>
<dbReference type="InterPro" id="IPR029058">
    <property type="entry name" value="AB_hydrolase_fold"/>
</dbReference>